<protein>
    <recommendedName>
        <fullName evidence="5">Receptor ligand binding region domain-containing protein</fullName>
    </recommendedName>
</protein>
<evidence type="ECO:0000256" key="2">
    <source>
        <dbReference type="ARBA" id="ARBA00022692"/>
    </source>
</evidence>
<evidence type="ECO:0000256" key="4">
    <source>
        <dbReference type="ARBA" id="ARBA00023136"/>
    </source>
</evidence>
<evidence type="ECO:0000259" key="5">
    <source>
        <dbReference type="Pfam" id="PF01094"/>
    </source>
</evidence>
<keyword evidence="2" id="KW-0812">Transmembrane</keyword>
<dbReference type="InterPro" id="IPR001828">
    <property type="entry name" value="ANF_lig-bd_rcpt"/>
</dbReference>
<proteinExistence type="predicted"/>
<feature type="domain" description="Receptor ligand binding region" evidence="5">
    <location>
        <begin position="77"/>
        <end position="399"/>
    </location>
</feature>
<dbReference type="InterPro" id="IPR051010">
    <property type="entry name" value="BCAA_transport"/>
</dbReference>
<dbReference type="AlphaFoldDB" id="A0A497EVK2"/>
<dbReference type="GO" id="GO:0016020">
    <property type="term" value="C:membrane"/>
    <property type="evidence" value="ECO:0007669"/>
    <property type="project" value="UniProtKB-SubCell"/>
</dbReference>
<name>A0A497EVK2_9CREN</name>
<comment type="caution">
    <text evidence="6">The sequence shown here is derived from an EMBL/GenBank/DDBJ whole genome shotgun (WGS) entry which is preliminary data.</text>
</comment>
<dbReference type="CDD" id="cd06346">
    <property type="entry name" value="PBP1_ABC_ligand_binding-like"/>
    <property type="match status" value="1"/>
</dbReference>
<dbReference type="Pfam" id="PF01094">
    <property type="entry name" value="ANF_receptor"/>
    <property type="match status" value="1"/>
</dbReference>
<keyword evidence="3" id="KW-1133">Transmembrane helix</keyword>
<dbReference type="Gene3D" id="3.40.50.2300">
    <property type="match status" value="2"/>
</dbReference>
<dbReference type="Proteomes" id="UP000272051">
    <property type="component" value="Unassembled WGS sequence"/>
</dbReference>
<evidence type="ECO:0000313" key="7">
    <source>
        <dbReference type="Proteomes" id="UP000272051"/>
    </source>
</evidence>
<evidence type="ECO:0000313" key="6">
    <source>
        <dbReference type="EMBL" id="RLE51186.1"/>
    </source>
</evidence>
<reference evidence="6 7" key="1">
    <citation type="submission" date="2018-06" db="EMBL/GenBank/DDBJ databases">
        <title>Extensive metabolic versatility and redundancy in microbially diverse, dynamic hydrothermal sediments.</title>
        <authorList>
            <person name="Dombrowski N."/>
            <person name="Teske A."/>
            <person name="Baker B.J."/>
        </authorList>
    </citation>
    <scope>NUCLEOTIDE SEQUENCE [LARGE SCALE GENOMIC DNA]</scope>
    <source>
        <strain evidence="6">B34_G17</strain>
    </source>
</reference>
<dbReference type="PANTHER" id="PTHR30483">
    <property type="entry name" value="LEUCINE-SPECIFIC-BINDING PROTEIN"/>
    <property type="match status" value="1"/>
</dbReference>
<organism evidence="6 7">
    <name type="scientific">Thermoproteota archaeon</name>
    <dbReference type="NCBI Taxonomy" id="2056631"/>
    <lineage>
        <taxon>Archaea</taxon>
        <taxon>Thermoproteota</taxon>
    </lineage>
</organism>
<dbReference type="EMBL" id="QMQX01000125">
    <property type="protein sequence ID" value="RLE51186.1"/>
    <property type="molecule type" value="Genomic_DNA"/>
</dbReference>
<gene>
    <name evidence="6" type="ORF">DRJ33_06370</name>
</gene>
<evidence type="ECO:0000256" key="1">
    <source>
        <dbReference type="ARBA" id="ARBA00004370"/>
    </source>
</evidence>
<comment type="subcellular location">
    <subcellularLocation>
        <location evidence="1">Membrane</location>
    </subcellularLocation>
</comment>
<dbReference type="PANTHER" id="PTHR30483:SF40">
    <property type="entry name" value="HISTIDINE KINASE"/>
    <property type="match status" value="1"/>
</dbReference>
<sequence>MAAAEKSTLFIVVALVIGLIIGAAAGYAAAPAKEVVKEVQVPVYSPLGTLPSEVKLGALLPLTGALSSYGENGKYTLLMAQDDINEYVQDVLGLNLTFTFVIEDTQTSPDGALNAIKTLAAQGIKAVVGPYASGEASKILSYAETNKIVVLSPSSTAPSLAIPDDMLFRTVPTDLAQGDAIAKILWNKGIRKAVIMYRNDDWGVGLNNVISEKFMELGGEVESIPYDPYAEEYSADVATLVDKVNAFGAGEDVGVVLVSFEDDGINILTLAKEQDVLMSVKWFGTDGIAYSSKVAAAVGDICEQLGILATIYSPAKSVKKEDFVSRFQEAYGMSPHPYSMNLYDSAWILALSILESRTYDGETIANILPQVAENHFGVSGWTKLNEAGDRAYGDYTITTIKLVEGTYTWVDVGSYSAATGAVTWFAE</sequence>
<dbReference type="InterPro" id="IPR028082">
    <property type="entry name" value="Peripla_BP_I"/>
</dbReference>
<dbReference type="SUPFAM" id="SSF53822">
    <property type="entry name" value="Periplasmic binding protein-like I"/>
    <property type="match status" value="1"/>
</dbReference>
<keyword evidence="4" id="KW-0472">Membrane</keyword>
<evidence type="ECO:0000256" key="3">
    <source>
        <dbReference type="ARBA" id="ARBA00022989"/>
    </source>
</evidence>
<accession>A0A497EVK2</accession>